<dbReference type="AlphaFoldDB" id="A0A4R7HY63"/>
<dbReference type="SUPFAM" id="SSF47384">
    <property type="entry name" value="Homodimeric domain of signal transducing histidine kinase"/>
    <property type="match status" value="1"/>
</dbReference>
<keyword evidence="6 15" id="KW-0597">Phosphoprotein</keyword>
<feature type="modified residue" description="Phosphohistidine" evidence="14">
    <location>
        <position position="714"/>
    </location>
</feature>
<keyword evidence="7" id="KW-0808">Transferase</keyword>
<feature type="domain" description="PAS" evidence="19">
    <location>
        <begin position="28"/>
        <end position="93"/>
    </location>
</feature>
<dbReference type="CDD" id="cd17546">
    <property type="entry name" value="REC_hyHK_CKI1_RcsC-like"/>
    <property type="match status" value="1"/>
</dbReference>
<dbReference type="SMART" id="SM00387">
    <property type="entry name" value="HATPase_c"/>
    <property type="match status" value="1"/>
</dbReference>
<keyword evidence="10" id="KW-0067">ATP-binding</keyword>
<dbReference type="InterPro" id="IPR001789">
    <property type="entry name" value="Sig_transdc_resp-reg_receiver"/>
</dbReference>
<evidence type="ECO:0000256" key="12">
    <source>
        <dbReference type="ARBA" id="ARBA00023012"/>
    </source>
</evidence>
<proteinExistence type="predicted"/>
<dbReference type="SUPFAM" id="SSF52172">
    <property type="entry name" value="CheY-like"/>
    <property type="match status" value="1"/>
</dbReference>
<dbReference type="NCBIfam" id="TIGR00229">
    <property type="entry name" value="sensory_box"/>
    <property type="match status" value="1"/>
</dbReference>
<evidence type="ECO:0000256" key="1">
    <source>
        <dbReference type="ARBA" id="ARBA00000085"/>
    </source>
</evidence>
<evidence type="ECO:0000259" key="17">
    <source>
        <dbReference type="PROSITE" id="PS50109"/>
    </source>
</evidence>
<dbReference type="SUPFAM" id="SSF55874">
    <property type="entry name" value="ATPase domain of HSP90 chaperone/DNA topoisomerase II/histidine kinase"/>
    <property type="match status" value="1"/>
</dbReference>
<dbReference type="PROSITE" id="PS50112">
    <property type="entry name" value="PAS"/>
    <property type="match status" value="1"/>
</dbReference>
<dbReference type="SUPFAM" id="SSF55785">
    <property type="entry name" value="PYP-like sensor domain (PAS domain)"/>
    <property type="match status" value="2"/>
</dbReference>
<dbReference type="CDD" id="cd00088">
    <property type="entry name" value="HPT"/>
    <property type="match status" value="1"/>
</dbReference>
<feature type="domain" description="HPt" evidence="20">
    <location>
        <begin position="675"/>
        <end position="763"/>
    </location>
</feature>
<dbReference type="EMBL" id="SOAU01000001">
    <property type="protein sequence ID" value="TDT16025.1"/>
    <property type="molecule type" value="Genomic_DNA"/>
</dbReference>
<evidence type="ECO:0000256" key="10">
    <source>
        <dbReference type="ARBA" id="ARBA00022840"/>
    </source>
</evidence>
<organism evidence="21 22">
    <name type="scientific">Ilumatobacter fluminis</name>
    <dbReference type="NCBI Taxonomy" id="467091"/>
    <lineage>
        <taxon>Bacteria</taxon>
        <taxon>Bacillati</taxon>
        <taxon>Actinomycetota</taxon>
        <taxon>Acidimicrobiia</taxon>
        <taxon>Acidimicrobiales</taxon>
        <taxon>Ilumatobacteraceae</taxon>
        <taxon>Ilumatobacter</taxon>
    </lineage>
</organism>
<sequence>MSFSVPDTPGTPPSATMDDVPMPDLPWRRFFEDAPVPLSIIDAYGRQVACNEAYATLFGYTVDEMLALDVGRITRPEDHEWSTTYLMRLTNGDLESFETDKWYVHRDGTEFVQHLSVARLADEDGLCEYLLGVLLPPSRGPVVGGETAAERLLAYTDGSITLVGGDGRIKFSKGELVEVAGYPTTFWADRDIRDLFPGGEFAHLVADHHEFLDTPGASFETEVELERGDGRRQLSSVKAYNCTDDDLLDGFVLTTRDITDERAHLDDLAKRHQTAEEVADAQTRLLATVSHELRNPLHAVRGLAEILTREDLPPRAAELADGLVRQLSGLTHVTQDLLDAARLDAGKVDIFPIPTELDGLVGDVVGLGNAAAIDKPVTVSHRIARDVPEWVMADDGRLRQVLSNLVGNAVKFTESGTVQIVVRREGENALVFSVIDTGAGIPADEQAAVLEPFRVASTAGEARGAGLGLSIVQRLVTAMGGRVTLTSKVGEGTRFDVVIPLRTAKPPETQQTDELPPGLRVLVVEDNPVNQQLARSQLDRLGVEAVIVDRGEAGHAMLLDPDAGRFDAVFMDQQLPGWNGTEATEHIRAEGGDLATIPIIGLSASASTADRDAFLASGMTDFVAKPASLDDLSSALKRAVFETAAPARVETAAPEESPADETPALDEAVLGKLSDELGSPDIVRDLVGTFLDELDARVLTIVGDDETESRRAAHTLKSSARLLGASALADRCANIEQDGGPADDIEQLARRTETAFRDWLAAS</sequence>
<evidence type="ECO:0000256" key="6">
    <source>
        <dbReference type="ARBA" id="ARBA00022553"/>
    </source>
</evidence>
<dbReference type="PANTHER" id="PTHR43047">
    <property type="entry name" value="TWO-COMPONENT HISTIDINE PROTEIN KINASE"/>
    <property type="match status" value="1"/>
</dbReference>
<dbReference type="GO" id="GO:0000155">
    <property type="term" value="F:phosphorelay sensor kinase activity"/>
    <property type="evidence" value="ECO:0007669"/>
    <property type="project" value="InterPro"/>
</dbReference>
<dbReference type="Gene3D" id="3.40.50.2300">
    <property type="match status" value="1"/>
</dbReference>
<feature type="region of interest" description="Disordered" evidence="16">
    <location>
        <begin position="1"/>
        <end position="20"/>
    </location>
</feature>
<dbReference type="EC" id="2.7.13.3" evidence="3"/>
<dbReference type="Pfam" id="PF00989">
    <property type="entry name" value="PAS"/>
    <property type="match status" value="1"/>
</dbReference>
<dbReference type="Gene3D" id="1.20.120.160">
    <property type="entry name" value="HPT domain"/>
    <property type="match status" value="1"/>
</dbReference>
<feature type="modified residue" description="4-aspartylphosphate" evidence="15">
    <location>
        <position position="572"/>
    </location>
</feature>
<dbReference type="InterPro" id="IPR035965">
    <property type="entry name" value="PAS-like_dom_sf"/>
</dbReference>
<dbReference type="InterPro" id="IPR000014">
    <property type="entry name" value="PAS"/>
</dbReference>
<keyword evidence="10" id="KW-0547">Nucleotide-binding</keyword>
<dbReference type="SMART" id="SM00091">
    <property type="entry name" value="PAS"/>
    <property type="match status" value="2"/>
</dbReference>
<evidence type="ECO:0000259" key="20">
    <source>
        <dbReference type="PROSITE" id="PS50894"/>
    </source>
</evidence>
<keyword evidence="11" id="KW-1133">Transmembrane helix</keyword>
<evidence type="ECO:0000256" key="14">
    <source>
        <dbReference type="PROSITE-ProRule" id="PRU00110"/>
    </source>
</evidence>
<dbReference type="InterPro" id="IPR003594">
    <property type="entry name" value="HATPase_dom"/>
</dbReference>
<evidence type="ECO:0000256" key="3">
    <source>
        <dbReference type="ARBA" id="ARBA00012438"/>
    </source>
</evidence>
<dbReference type="Pfam" id="PF00512">
    <property type="entry name" value="HisKA"/>
    <property type="match status" value="1"/>
</dbReference>
<dbReference type="Gene3D" id="3.30.450.20">
    <property type="entry name" value="PAS domain"/>
    <property type="match status" value="2"/>
</dbReference>
<evidence type="ECO:0000256" key="16">
    <source>
        <dbReference type="SAM" id="MobiDB-lite"/>
    </source>
</evidence>
<keyword evidence="13" id="KW-0472">Membrane</keyword>
<dbReference type="OrthoDB" id="9810730at2"/>
<evidence type="ECO:0000256" key="5">
    <source>
        <dbReference type="ARBA" id="ARBA00022519"/>
    </source>
</evidence>
<comment type="catalytic activity">
    <reaction evidence="1">
        <text>ATP + protein L-histidine = ADP + protein N-phospho-L-histidine.</text>
        <dbReference type="EC" id="2.7.13.3"/>
    </reaction>
</comment>
<dbReference type="Pfam" id="PF00072">
    <property type="entry name" value="Response_reg"/>
    <property type="match status" value="1"/>
</dbReference>
<comment type="subcellular location">
    <subcellularLocation>
        <location evidence="2">Cell inner membrane</location>
        <topology evidence="2">Multi-pass membrane protein</topology>
    </subcellularLocation>
</comment>
<reference evidence="21 22" key="1">
    <citation type="submission" date="2019-03" db="EMBL/GenBank/DDBJ databases">
        <title>Sequencing the genomes of 1000 actinobacteria strains.</title>
        <authorList>
            <person name="Klenk H.-P."/>
        </authorList>
    </citation>
    <scope>NUCLEOTIDE SEQUENCE [LARGE SCALE GENOMIC DNA]</scope>
    <source>
        <strain evidence="21 22">DSM 18936</strain>
    </source>
</reference>
<dbReference type="InterPro" id="IPR004358">
    <property type="entry name" value="Sig_transdc_His_kin-like_C"/>
</dbReference>
<dbReference type="PROSITE" id="PS50894">
    <property type="entry name" value="HPT"/>
    <property type="match status" value="1"/>
</dbReference>
<dbReference type="GO" id="GO:0006355">
    <property type="term" value="P:regulation of DNA-templated transcription"/>
    <property type="evidence" value="ECO:0007669"/>
    <property type="project" value="InterPro"/>
</dbReference>
<dbReference type="SUPFAM" id="SSF47226">
    <property type="entry name" value="Histidine-containing phosphotransfer domain, HPT domain"/>
    <property type="match status" value="1"/>
</dbReference>
<dbReference type="Gene3D" id="3.30.565.10">
    <property type="entry name" value="Histidine kinase-like ATPase, C-terminal domain"/>
    <property type="match status" value="1"/>
</dbReference>
<dbReference type="InterPro" id="IPR011006">
    <property type="entry name" value="CheY-like_superfamily"/>
</dbReference>
<dbReference type="SMART" id="SM00388">
    <property type="entry name" value="HisKA"/>
    <property type="match status" value="1"/>
</dbReference>
<dbReference type="PROSITE" id="PS50110">
    <property type="entry name" value="RESPONSE_REGULATORY"/>
    <property type="match status" value="1"/>
</dbReference>
<dbReference type="CDD" id="cd00082">
    <property type="entry name" value="HisKA"/>
    <property type="match status" value="1"/>
</dbReference>
<name>A0A4R7HY63_9ACTN</name>
<evidence type="ECO:0000313" key="22">
    <source>
        <dbReference type="Proteomes" id="UP000294558"/>
    </source>
</evidence>
<evidence type="ECO:0000256" key="2">
    <source>
        <dbReference type="ARBA" id="ARBA00004429"/>
    </source>
</evidence>
<evidence type="ECO:0000256" key="15">
    <source>
        <dbReference type="PROSITE-ProRule" id="PRU00169"/>
    </source>
</evidence>
<keyword evidence="8" id="KW-0812">Transmembrane</keyword>
<dbReference type="InterPro" id="IPR036890">
    <property type="entry name" value="HATPase_C_sf"/>
</dbReference>
<evidence type="ECO:0000259" key="18">
    <source>
        <dbReference type="PROSITE" id="PS50110"/>
    </source>
</evidence>
<dbReference type="SMART" id="SM00448">
    <property type="entry name" value="REC"/>
    <property type="match status" value="1"/>
</dbReference>
<dbReference type="CDD" id="cd16922">
    <property type="entry name" value="HATPase_EvgS-ArcB-TorS-like"/>
    <property type="match status" value="1"/>
</dbReference>
<evidence type="ECO:0000256" key="7">
    <source>
        <dbReference type="ARBA" id="ARBA00022679"/>
    </source>
</evidence>
<keyword evidence="4" id="KW-1003">Cell membrane</keyword>
<dbReference type="Gene3D" id="1.10.287.130">
    <property type="match status" value="1"/>
</dbReference>
<dbReference type="InterPro" id="IPR013767">
    <property type="entry name" value="PAS_fold"/>
</dbReference>
<dbReference type="InterPro" id="IPR036641">
    <property type="entry name" value="HPT_dom_sf"/>
</dbReference>
<evidence type="ECO:0000313" key="21">
    <source>
        <dbReference type="EMBL" id="TDT16025.1"/>
    </source>
</evidence>
<comment type="caution">
    <text evidence="21">The sequence shown here is derived from an EMBL/GenBank/DDBJ whole genome shotgun (WGS) entry which is preliminary data.</text>
</comment>
<keyword evidence="5" id="KW-0997">Cell inner membrane</keyword>
<evidence type="ECO:0000256" key="8">
    <source>
        <dbReference type="ARBA" id="ARBA00022692"/>
    </source>
</evidence>
<gene>
    <name evidence="21" type="ORF">BDK89_1607</name>
</gene>
<evidence type="ECO:0000259" key="19">
    <source>
        <dbReference type="PROSITE" id="PS50112"/>
    </source>
</evidence>
<dbReference type="CDD" id="cd00130">
    <property type="entry name" value="PAS"/>
    <property type="match status" value="1"/>
</dbReference>
<dbReference type="PROSITE" id="PS50109">
    <property type="entry name" value="HIS_KIN"/>
    <property type="match status" value="1"/>
</dbReference>
<keyword evidence="22" id="KW-1185">Reference proteome</keyword>
<keyword evidence="12" id="KW-0902">Two-component regulatory system</keyword>
<evidence type="ECO:0000256" key="9">
    <source>
        <dbReference type="ARBA" id="ARBA00022777"/>
    </source>
</evidence>
<evidence type="ECO:0000256" key="4">
    <source>
        <dbReference type="ARBA" id="ARBA00022475"/>
    </source>
</evidence>
<evidence type="ECO:0000256" key="13">
    <source>
        <dbReference type="ARBA" id="ARBA00023136"/>
    </source>
</evidence>
<feature type="domain" description="Response regulatory" evidence="18">
    <location>
        <begin position="520"/>
        <end position="640"/>
    </location>
</feature>
<dbReference type="InterPro" id="IPR005467">
    <property type="entry name" value="His_kinase_dom"/>
</dbReference>
<accession>A0A4R7HY63</accession>
<dbReference type="Pfam" id="PF02518">
    <property type="entry name" value="HATPase_c"/>
    <property type="match status" value="1"/>
</dbReference>
<dbReference type="InterPro" id="IPR003661">
    <property type="entry name" value="HisK_dim/P_dom"/>
</dbReference>
<dbReference type="InterPro" id="IPR008207">
    <property type="entry name" value="Sig_transdc_His_kin_Hpt_dom"/>
</dbReference>
<keyword evidence="9" id="KW-0418">Kinase</keyword>
<dbReference type="GO" id="GO:0005886">
    <property type="term" value="C:plasma membrane"/>
    <property type="evidence" value="ECO:0007669"/>
    <property type="project" value="UniProtKB-SubCell"/>
</dbReference>
<dbReference type="PRINTS" id="PR00344">
    <property type="entry name" value="BCTRLSENSOR"/>
</dbReference>
<protein>
    <recommendedName>
        <fullName evidence="3">histidine kinase</fullName>
        <ecNumber evidence="3">2.7.13.3</ecNumber>
    </recommendedName>
</protein>
<feature type="domain" description="Histidine kinase" evidence="17">
    <location>
        <begin position="288"/>
        <end position="503"/>
    </location>
</feature>
<evidence type="ECO:0000256" key="11">
    <source>
        <dbReference type="ARBA" id="ARBA00022989"/>
    </source>
</evidence>
<dbReference type="Proteomes" id="UP000294558">
    <property type="component" value="Unassembled WGS sequence"/>
</dbReference>
<dbReference type="Pfam" id="PF01627">
    <property type="entry name" value="Hpt"/>
    <property type="match status" value="1"/>
</dbReference>
<dbReference type="InterPro" id="IPR036097">
    <property type="entry name" value="HisK_dim/P_sf"/>
</dbReference>